<evidence type="ECO:0000313" key="10">
    <source>
        <dbReference type="EMBL" id="CDK27374.1"/>
    </source>
</evidence>
<gene>
    <name evidence="10" type="ORF">KUCA_T00003352001</name>
</gene>
<dbReference type="InterPro" id="IPR019410">
    <property type="entry name" value="Methyltransf_16"/>
</dbReference>
<evidence type="ECO:0000256" key="6">
    <source>
        <dbReference type="ARBA" id="ARBA00022679"/>
    </source>
</evidence>
<dbReference type="GO" id="GO:0018064">
    <property type="term" value="F:protein-L-histidine N-tele-methyltransferase activity"/>
    <property type="evidence" value="ECO:0007669"/>
    <property type="project" value="UniProtKB-EC"/>
</dbReference>
<dbReference type="GO" id="GO:0000027">
    <property type="term" value="P:ribosomal large subunit assembly"/>
    <property type="evidence" value="ECO:0007669"/>
    <property type="project" value="EnsemblFungi"/>
</dbReference>
<dbReference type="GO" id="GO:0032259">
    <property type="term" value="P:methylation"/>
    <property type="evidence" value="ECO:0007669"/>
    <property type="project" value="UniProtKB-KW"/>
</dbReference>
<evidence type="ECO:0000256" key="2">
    <source>
        <dbReference type="ARBA" id="ARBA00004496"/>
    </source>
</evidence>
<dbReference type="HOGENOM" id="CLU_038704_1_1_1"/>
<evidence type="ECO:0000256" key="9">
    <source>
        <dbReference type="ARBA" id="ARBA00038126"/>
    </source>
</evidence>
<reference evidence="10" key="2">
    <citation type="submission" date="2014-02" db="EMBL/GenBank/DDBJ databases">
        <title>Complete DNA sequence of /Kuraishia capsulata/ illustrates novel genomic features among budding yeasts (/Saccharomycotina/).</title>
        <authorList>
            <person name="Morales L."/>
            <person name="Noel B."/>
            <person name="Porcel B."/>
            <person name="Marcet-Houben M."/>
            <person name="Hullo M-F."/>
            <person name="Sacerdot C."/>
            <person name="Tekaia F."/>
            <person name="Leh-Louis V."/>
            <person name="Despons L."/>
            <person name="Khanna V."/>
            <person name="Aury J-M."/>
            <person name="Barbe V."/>
            <person name="Couloux A."/>
            <person name="Labadie K."/>
            <person name="Pelletier E."/>
            <person name="Souciet J-L."/>
            <person name="Boekhout T."/>
            <person name="Gabaldon T."/>
            <person name="Wincker P."/>
            <person name="Dujon B."/>
        </authorList>
    </citation>
    <scope>NUCLEOTIDE SEQUENCE</scope>
    <source>
        <strain evidence="10">CBS 1993</strain>
    </source>
</reference>
<dbReference type="STRING" id="1382522.W6MLJ2"/>
<evidence type="ECO:0000256" key="1">
    <source>
        <dbReference type="ARBA" id="ARBA00004123"/>
    </source>
</evidence>
<comment type="similarity">
    <text evidence="9">Belongs to the methyltransferase superfamily. METTL18 family.</text>
</comment>
<proteinExistence type="inferred from homology"/>
<comment type="subcellular location">
    <subcellularLocation>
        <location evidence="2">Cytoplasm</location>
    </subcellularLocation>
    <subcellularLocation>
        <location evidence="1">Nucleus</location>
    </subcellularLocation>
</comment>
<dbReference type="RefSeq" id="XP_022459369.1">
    <property type="nucleotide sequence ID" value="XM_022601758.1"/>
</dbReference>
<keyword evidence="5" id="KW-0489">Methyltransferase</keyword>
<evidence type="ECO:0000256" key="3">
    <source>
        <dbReference type="ARBA" id="ARBA00012533"/>
    </source>
</evidence>
<dbReference type="EC" id="2.1.1.85" evidence="3"/>
<keyword evidence="11" id="KW-1185">Reference proteome</keyword>
<dbReference type="AlphaFoldDB" id="W6MLJ2"/>
<sequence length="362" mass="40866">MSFAFNFEEDFSDNEREAATVDAFNNPLDVVQIDPKRLPKVEDIGILLKTLVGHRVSYSPSSIGEATVYRRELYDVKHQLMLEDDSQDKEEFDILIGDTPEDLRNGIYEGGLKSWECSFDTIERLNQMNDSLLFGNKSEEPHNILELGCGTALPSCHLFPRLFHEKPREKPVSLILSDYNASVLRLVTLPNLLINWALTLDSNVREELQRKTPDEEPVIRDEELEVTQALTDSFVNALLSNNISVQLVSGSWGRQFLDVLDVQYSGSGLIISSETIYSPQTLPIVAETILELLHKIRNKESCCALVAAKEIYFGVGGSVGEFLRYLEDRLHVTMGPYTDVVYDVQTINANLKRCIVFIQDSS</sequence>
<dbReference type="PANTHER" id="PTHR14614">
    <property type="entry name" value="HEPATOCELLULAR CARCINOMA-ASSOCIATED ANTIGEN"/>
    <property type="match status" value="1"/>
</dbReference>
<name>W6MLJ2_9ASCO</name>
<evidence type="ECO:0000256" key="8">
    <source>
        <dbReference type="ARBA" id="ARBA00023242"/>
    </source>
</evidence>
<dbReference type="Gene3D" id="3.40.50.150">
    <property type="entry name" value="Vaccinia Virus protein VP39"/>
    <property type="match status" value="1"/>
</dbReference>
<organism evidence="10 11">
    <name type="scientific">Kuraishia capsulata CBS 1993</name>
    <dbReference type="NCBI Taxonomy" id="1382522"/>
    <lineage>
        <taxon>Eukaryota</taxon>
        <taxon>Fungi</taxon>
        <taxon>Dikarya</taxon>
        <taxon>Ascomycota</taxon>
        <taxon>Saccharomycotina</taxon>
        <taxon>Pichiomycetes</taxon>
        <taxon>Pichiales</taxon>
        <taxon>Pichiaceae</taxon>
        <taxon>Kuraishia</taxon>
    </lineage>
</organism>
<dbReference type="GO" id="GO:0005737">
    <property type="term" value="C:cytoplasm"/>
    <property type="evidence" value="ECO:0007669"/>
    <property type="project" value="UniProtKB-SubCell"/>
</dbReference>
<dbReference type="EMBL" id="HG793128">
    <property type="protein sequence ID" value="CDK27374.1"/>
    <property type="molecule type" value="Genomic_DNA"/>
</dbReference>
<keyword evidence="7" id="KW-0949">S-adenosyl-L-methionine</keyword>
<keyword evidence="6" id="KW-0808">Transferase</keyword>
<dbReference type="InterPro" id="IPR029063">
    <property type="entry name" value="SAM-dependent_MTases_sf"/>
</dbReference>
<dbReference type="GO" id="GO:0045903">
    <property type="term" value="P:positive regulation of translational fidelity"/>
    <property type="evidence" value="ECO:0007669"/>
    <property type="project" value="EnsemblFungi"/>
</dbReference>
<keyword evidence="4" id="KW-0963">Cytoplasm</keyword>
<evidence type="ECO:0000256" key="5">
    <source>
        <dbReference type="ARBA" id="ARBA00022603"/>
    </source>
</evidence>
<dbReference type="GO" id="GO:0005634">
    <property type="term" value="C:nucleus"/>
    <property type="evidence" value="ECO:0007669"/>
    <property type="project" value="UniProtKB-SubCell"/>
</dbReference>
<dbReference type="PANTHER" id="PTHR14614:SF39">
    <property type="entry name" value="HISTIDINE PROTEIN METHYLTRANSFERASE 1 HOMOLOG"/>
    <property type="match status" value="1"/>
</dbReference>
<evidence type="ECO:0000256" key="7">
    <source>
        <dbReference type="ARBA" id="ARBA00022691"/>
    </source>
</evidence>
<dbReference type="GeneID" id="34520757"/>
<evidence type="ECO:0000256" key="4">
    <source>
        <dbReference type="ARBA" id="ARBA00022490"/>
    </source>
</evidence>
<dbReference type="OrthoDB" id="1723750at2759"/>
<keyword evidence="8" id="KW-0539">Nucleus</keyword>
<reference evidence="10" key="1">
    <citation type="submission" date="2013-12" db="EMBL/GenBank/DDBJ databases">
        <authorList>
            <person name="Genoscope - CEA"/>
        </authorList>
    </citation>
    <scope>NUCLEOTIDE SEQUENCE</scope>
    <source>
        <strain evidence="10">CBS 1993</strain>
    </source>
</reference>
<evidence type="ECO:0000313" key="11">
    <source>
        <dbReference type="Proteomes" id="UP000019384"/>
    </source>
</evidence>
<protein>
    <recommendedName>
        <fullName evidence="3">protein-histidine N-methyltransferase</fullName>
        <ecNumber evidence="3">2.1.1.85</ecNumber>
    </recommendedName>
</protein>
<accession>W6MLJ2</accession>
<dbReference type="Proteomes" id="UP000019384">
    <property type="component" value="Unassembled WGS sequence"/>
</dbReference>